<dbReference type="InParanoid" id="A0A507ATW5"/>
<dbReference type="GO" id="GO:0006357">
    <property type="term" value="P:regulation of transcription by RNA polymerase II"/>
    <property type="evidence" value="ECO:0007669"/>
    <property type="project" value="TreeGrafter"/>
</dbReference>
<proteinExistence type="predicted"/>
<dbReference type="SUPFAM" id="SSF57716">
    <property type="entry name" value="Glucocorticoid receptor-like (DNA-binding domain)"/>
    <property type="match status" value="1"/>
</dbReference>
<dbReference type="InterPro" id="IPR013088">
    <property type="entry name" value="Znf_NHR/GATA"/>
</dbReference>
<dbReference type="PANTHER" id="PTHR39147:SF1">
    <property type="entry name" value="PROTEIN SPT21"/>
    <property type="match status" value="1"/>
</dbReference>
<sequence length="1324" mass="142329">MASPLTMGSHNQQWAGGHSHSAPPANDSDEYGLQVRPMGRHVSLSFAVKVHYTFDRDSQVNCLARWPQILQIQAIPLDERNWIGVVDLKLCLQALAQCSPEIVGQPDTDYTVYAYDYSEPDMPLVGQGMLSWALEMAGAADEPKWVTGRVTKNLLAIFGNGIRETLEVKLKLTAVPRVMQRAEPQNNSMSDMQQAPMKNAPTPTDTTEWNSFIQSNPALGRSANVASVPSPNLGPYRAEMPTNMNMNMSMDSRPMSRPMSRPSSAAPAPPQRPPTAPAPMQMGPSEEPASAPTSTPVEMHKEPAKASRPSSRASRSKAPTGRPRGRPRKKPLGDGNTSAAEEQPTDADEGPKKKRAKTTKADYPVRNPLDSVPDSLRVAASISGSLRTMRPVAAGGEGPGASHLQEAPRVPTPVPQGHPFGQQRKRPIPQGSRQGSVASFDGQLMYANTYSDMHMHGHDARSPTESFGNSPGIYTPEDSPADLGSSPPVPRTTPYLRSSPPPSSPILPPMPRHQPDSGFMSGGIDDVMFDDEDLPQTLPQQPVQDEAPAQPRRATKGGRKKNNAPQSDSFNFQMENPGPPELLPATSIYNPPNQKSLNARSTKVGQPPPAPPQLQRSQTEPTPRPESNEMHSAPAPTMAPQGAPQMPTQQQTQEDPTQADVENLRLLAMAQESREMPTRRESQTPQVVDQPPVKIEDAPADIEEVEQLPAPQPEPQLQPLPRQLARAASTSAVPASDPPVVHALTLPPPPLPTSFSEAPCPPSDIDQPTARMNKNLVKKNTIKERLEKAIESGEMPPYCMNCGAIETPTWRKMWTQDHEGVPGYYEYSEKPGFVTAIDILDRDADGRPQRYRLVKKTLGPMEDKSKWTEMLLCNPCGIWLGKFKSHRPKDRWEKDSSRLNQPRRKREPKSGAGNSRSKKSRTKSDPQLQLTSEAYFTTDPIGPADAVPSPFDLEAAAGNGMAGGDSGNSNNDSASQSFPSGSNQAPEPRGSPNRNGPGSTHSRGSGTADSPIAIEDDLGGTRRLLFPSPRKDGEPKVLSDVSVNTAKNSPTNRAAKQQQPVGKENVGEELPPVPVTPGMRVVNDDMADLFGTPPTARPSTPPPKSGSSNPNAFKTPTRATPSHRPITRSISKSIRSVRSIPKSPSQALLQLQRTPSKTPRSGTSGSGGGGMMMGAGSASSKSRRTPGRHQHLQGLHAHFAPSCLDSPFTATIDLLVSEANDFTEGSSAHGLIDFDLASLPNLDSDAAAAMGGAGVAAMDFGQYLSTDMVMPSSSPGGGSGGGRLHHHHHHQHVSFSADGLGDDGSHLWAHIDLQTDVGAIHGQM</sequence>
<feature type="region of interest" description="Disordered" evidence="1">
    <location>
        <begin position="1271"/>
        <end position="1296"/>
    </location>
</feature>
<feature type="compositionally biased region" description="Low complexity" evidence="1">
    <location>
        <begin position="240"/>
        <end position="266"/>
    </location>
</feature>
<evidence type="ECO:0000313" key="3">
    <source>
        <dbReference type="EMBL" id="TPX08178.1"/>
    </source>
</evidence>
<feature type="compositionally biased region" description="Polar residues" evidence="1">
    <location>
        <begin position="1105"/>
        <end position="1120"/>
    </location>
</feature>
<keyword evidence="5" id="KW-1185">Reference proteome</keyword>
<dbReference type="Gene3D" id="3.30.50.10">
    <property type="entry name" value="Erythroid Transcription Factor GATA-1, subunit A"/>
    <property type="match status" value="1"/>
</dbReference>
<feature type="region of interest" description="Disordered" evidence="1">
    <location>
        <begin position="390"/>
        <end position="440"/>
    </location>
</feature>
<dbReference type="Pfam" id="PF25823">
    <property type="entry name" value="Ams2-SPT21_N"/>
    <property type="match status" value="1"/>
</dbReference>
<evidence type="ECO:0000259" key="2">
    <source>
        <dbReference type="Pfam" id="PF25823"/>
    </source>
</evidence>
<dbReference type="OrthoDB" id="3199820at2759"/>
<dbReference type="RefSeq" id="XP_030989889.1">
    <property type="nucleotide sequence ID" value="XM_031135867.1"/>
</dbReference>
<reference evidence="4 5" key="1">
    <citation type="submission" date="2019-06" db="EMBL/GenBank/DDBJ databases">
        <title>Draft genome sequence of the filamentous fungus Phialemoniopsis curvata isolated from diesel fuel.</title>
        <authorList>
            <person name="Varaljay V.A."/>
            <person name="Lyon W.J."/>
            <person name="Crouch A.L."/>
            <person name="Drake C.E."/>
            <person name="Hollomon J.M."/>
            <person name="Nadeau L.J."/>
            <person name="Nunn H.S."/>
            <person name="Stevenson B.S."/>
            <person name="Bojanowski C.L."/>
            <person name="Crookes-Goodson W.J."/>
        </authorList>
    </citation>
    <scope>NUCLEOTIDE SEQUENCE [LARGE SCALE GENOMIC DNA]</scope>
    <source>
        <strain evidence="4 5">D216</strain>
    </source>
</reference>
<feature type="region of interest" description="Disordered" evidence="1">
    <location>
        <begin position="183"/>
        <end position="205"/>
    </location>
</feature>
<evidence type="ECO:0000313" key="5">
    <source>
        <dbReference type="Proteomes" id="UP000319257"/>
    </source>
</evidence>
<dbReference type="InterPro" id="IPR057725">
    <property type="entry name" value="Ams2-SPT21_N"/>
</dbReference>
<evidence type="ECO:0000313" key="4">
    <source>
        <dbReference type="EMBL" id="TPX08351.1"/>
    </source>
</evidence>
<name>A0A507ATW5_9PEZI</name>
<feature type="compositionally biased region" description="Polar residues" evidence="1">
    <location>
        <begin position="587"/>
        <end position="604"/>
    </location>
</feature>
<feature type="compositionally biased region" description="Pro residues" evidence="1">
    <location>
        <begin position="267"/>
        <end position="277"/>
    </location>
</feature>
<organism evidence="4 5">
    <name type="scientific">Thyridium curvatum</name>
    <dbReference type="NCBI Taxonomy" id="1093900"/>
    <lineage>
        <taxon>Eukaryota</taxon>
        <taxon>Fungi</taxon>
        <taxon>Dikarya</taxon>
        <taxon>Ascomycota</taxon>
        <taxon>Pezizomycotina</taxon>
        <taxon>Sordariomycetes</taxon>
        <taxon>Sordariomycetidae</taxon>
        <taxon>Thyridiales</taxon>
        <taxon>Thyridiaceae</taxon>
        <taxon>Thyridium</taxon>
    </lineage>
</organism>
<feature type="region of interest" description="Disordered" evidence="1">
    <location>
        <begin position="454"/>
        <end position="717"/>
    </location>
</feature>
<feature type="compositionally biased region" description="Pro residues" evidence="1">
    <location>
        <begin position="1095"/>
        <end position="1104"/>
    </location>
</feature>
<feature type="compositionally biased region" description="Basic residues" evidence="1">
    <location>
        <begin position="1283"/>
        <end position="1292"/>
    </location>
</feature>
<feature type="compositionally biased region" description="Polar residues" evidence="1">
    <location>
        <begin position="925"/>
        <end position="935"/>
    </location>
</feature>
<feature type="compositionally biased region" description="Pro residues" evidence="1">
    <location>
        <begin position="499"/>
        <end position="512"/>
    </location>
</feature>
<comment type="caution">
    <text evidence="4">The sequence shown here is derived from an EMBL/GenBank/DDBJ whole genome shotgun (WGS) entry which is preliminary data.</text>
</comment>
<dbReference type="Proteomes" id="UP000319257">
    <property type="component" value="Unassembled WGS sequence"/>
</dbReference>
<feature type="compositionally biased region" description="Polar residues" evidence="1">
    <location>
        <begin position="1"/>
        <end position="14"/>
    </location>
</feature>
<feature type="region of interest" description="Disordered" evidence="1">
    <location>
        <begin position="220"/>
        <end position="372"/>
    </location>
</feature>
<feature type="compositionally biased region" description="Polar residues" evidence="1">
    <location>
        <begin position="563"/>
        <end position="574"/>
    </location>
</feature>
<feature type="region of interest" description="Disordered" evidence="1">
    <location>
        <begin position="1"/>
        <end position="32"/>
    </location>
</feature>
<dbReference type="GO" id="GO:0000183">
    <property type="term" value="P:rDNA heterochromatin formation"/>
    <property type="evidence" value="ECO:0007669"/>
    <property type="project" value="TreeGrafter"/>
</dbReference>
<feature type="compositionally biased region" description="Basic and acidic residues" evidence="1">
    <location>
        <begin position="672"/>
        <end position="682"/>
    </location>
</feature>
<dbReference type="GeneID" id="41969200"/>
<feature type="domain" description="Ams2/SPT21 N-terminal" evidence="2">
    <location>
        <begin position="46"/>
        <end position="175"/>
    </location>
</feature>
<gene>
    <name evidence="3" type="ORF">E0L32_001753</name>
    <name evidence="4" type="ORF">E0L32_001926</name>
</gene>
<feature type="compositionally biased region" description="Polar residues" evidence="1">
    <location>
        <begin position="1041"/>
        <end position="1060"/>
    </location>
</feature>
<feature type="compositionally biased region" description="Low complexity" evidence="1">
    <location>
        <begin position="1153"/>
        <end position="1163"/>
    </location>
</feature>
<dbReference type="EMBL" id="SKBQ01000007">
    <property type="protein sequence ID" value="TPX08351.1"/>
    <property type="molecule type" value="Genomic_DNA"/>
</dbReference>
<dbReference type="EMBL" id="SKBQ01000007">
    <property type="protein sequence ID" value="TPX08178.1"/>
    <property type="molecule type" value="Genomic_DNA"/>
</dbReference>
<dbReference type="STRING" id="1093900.A0A507ATW5"/>
<feature type="compositionally biased region" description="Gly residues" evidence="1">
    <location>
        <begin position="1164"/>
        <end position="1173"/>
    </location>
</feature>
<dbReference type="GO" id="GO:0030466">
    <property type="term" value="P:silent mating-type cassette heterochromatin formation"/>
    <property type="evidence" value="ECO:0007669"/>
    <property type="project" value="TreeGrafter"/>
</dbReference>
<dbReference type="InterPro" id="IPR042403">
    <property type="entry name" value="Spt21/Ams2"/>
</dbReference>
<evidence type="ECO:0000256" key="1">
    <source>
        <dbReference type="SAM" id="MobiDB-lite"/>
    </source>
</evidence>
<feature type="compositionally biased region" description="Polar residues" evidence="1">
    <location>
        <begin position="992"/>
        <end position="1008"/>
    </location>
</feature>
<feature type="compositionally biased region" description="Low complexity" evidence="1">
    <location>
        <begin position="1127"/>
        <end position="1145"/>
    </location>
</feature>
<feature type="region of interest" description="Disordered" evidence="1">
    <location>
        <begin position="887"/>
        <end position="1188"/>
    </location>
</feature>
<feature type="compositionally biased region" description="Polar residues" evidence="1">
    <location>
        <begin position="976"/>
        <end position="985"/>
    </location>
</feature>
<dbReference type="GO" id="GO:0008270">
    <property type="term" value="F:zinc ion binding"/>
    <property type="evidence" value="ECO:0007669"/>
    <property type="project" value="InterPro"/>
</dbReference>
<protein>
    <recommendedName>
        <fullName evidence="2">Ams2/SPT21 N-terminal domain-containing protein</fullName>
    </recommendedName>
</protein>
<feature type="compositionally biased region" description="Low complexity" evidence="1">
    <location>
        <begin position="306"/>
        <end position="322"/>
    </location>
</feature>
<dbReference type="PANTHER" id="PTHR39147">
    <property type="entry name" value="PROTEIN SPT21"/>
    <property type="match status" value="1"/>
</dbReference>
<feature type="compositionally biased region" description="Polar residues" evidence="1">
    <location>
        <begin position="183"/>
        <end position="193"/>
    </location>
</feature>
<feature type="compositionally biased region" description="Basic residues" evidence="1">
    <location>
        <begin position="553"/>
        <end position="562"/>
    </location>
</feature>
<accession>A0A507ATW5</accession>
<feature type="compositionally biased region" description="Low complexity" evidence="1">
    <location>
        <begin position="639"/>
        <end position="659"/>
    </location>
</feature>